<sequence>MCEHTTAAAVYNSDREFCEKVWFLAANGASPMLKQDRFTGLRAVGGPPRSLGRGPGVVGDILRWPPSGNPGIGDHHNYALISAGS</sequence>
<organism evidence="1 2">
    <name type="scientific">Saccharopolyspora phatthalungensis</name>
    <dbReference type="NCBI Taxonomy" id="664693"/>
    <lineage>
        <taxon>Bacteria</taxon>
        <taxon>Bacillati</taxon>
        <taxon>Actinomycetota</taxon>
        <taxon>Actinomycetes</taxon>
        <taxon>Pseudonocardiales</taxon>
        <taxon>Pseudonocardiaceae</taxon>
        <taxon>Saccharopolyspora</taxon>
    </lineage>
</organism>
<protein>
    <submittedName>
        <fullName evidence="1">Uncharacterized protein</fullName>
    </submittedName>
</protein>
<dbReference type="EMBL" id="JACHIW010000004">
    <property type="protein sequence ID" value="MBB5160017.1"/>
    <property type="molecule type" value="Genomic_DNA"/>
</dbReference>
<evidence type="ECO:0000313" key="1">
    <source>
        <dbReference type="EMBL" id="MBB5160017.1"/>
    </source>
</evidence>
<proteinExistence type="predicted"/>
<reference evidence="1 2" key="1">
    <citation type="submission" date="2020-08" db="EMBL/GenBank/DDBJ databases">
        <title>Sequencing the genomes of 1000 actinobacteria strains.</title>
        <authorList>
            <person name="Klenk H.-P."/>
        </authorList>
    </citation>
    <scope>NUCLEOTIDE SEQUENCE [LARGE SCALE GENOMIC DNA]</scope>
    <source>
        <strain evidence="1 2">DSM 45584</strain>
    </source>
</reference>
<accession>A0A840QID7</accession>
<dbReference type="AlphaFoldDB" id="A0A840QID7"/>
<comment type="caution">
    <text evidence="1">The sequence shown here is derived from an EMBL/GenBank/DDBJ whole genome shotgun (WGS) entry which is preliminary data.</text>
</comment>
<keyword evidence="2" id="KW-1185">Reference proteome</keyword>
<gene>
    <name evidence="1" type="ORF">BJ970_007618</name>
</gene>
<name>A0A840QID7_9PSEU</name>
<evidence type="ECO:0000313" key="2">
    <source>
        <dbReference type="Proteomes" id="UP000584374"/>
    </source>
</evidence>
<dbReference type="Proteomes" id="UP000584374">
    <property type="component" value="Unassembled WGS sequence"/>
</dbReference>